<evidence type="ECO:0000313" key="2">
    <source>
        <dbReference type="EMBL" id="SDG28940.1"/>
    </source>
</evidence>
<keyword evidence="1" id="KW-0472">Membrane</keyword>
<keyword evidence="1" id="KW-0812">Transmembrane</keyword>
<protein>
    <recommendedName>
        <fullName evidence="4">DUF2254 domain-containing protein</fullName>
    </recommendedName>
</protein>
<keyword evidence="3" id="KW-1185">Reference proteome</keyword>
<reference evidence="2 3" key="1">
    <citation type="submission" date="2016-10" db="EMBL/GenBank/DDBJ databases">
        <authorList>
            <person name="Varghese N."/>
            <person name="Submissions S."/>
        </authorList>
    </citation>
    <scope>NUCLEOTIDE SEQUENCE [LARGE SCALE GENOMIC DNA]</scope>
    <source>
        <strain evidence="2 3">DSM 18839</strain>
    </source>
</reference>
<accession>A0A8G2BKV0</accession>
<comment type="caution">
    <text evidence="2">The sequence shown here is derived from an EMBL/GenBank/DDBJ whole genome shotgun (WGS) entry which is preliminary data.</text>
</comment>
<dbReference type="OrthoDB" id="9953025at2"/>
<dbReference type="RefSeq" id="WP_139189401.1">
    <property type="nucleotide sequence ID" value="NZ_FNBW01000013.1"/>
</dbReference>
<feature type="transmembrane region" description="Helical" evidence="1">
    <location>
        <begin position="84"/>
        <end position="107"/>
    </location>
</feature>
<sequence length="786" mass="89375">MMGSIERAVSRELRAHHRHNSSFRSLSGRQGYALYRLFNGIRWTALPFGFFFIAVAACFSLIFIKTVDLDEHQANLIQDAVGYLLAAQVTLFAVAIPIIIAGAQLLLDGRSAKGRELDLAVLLEFGRPREIAWSSLFLTAVLIAMLVWPHEIVLGSQLSGARPYILSGAILWFLANLAGYLVLVCTAIDLVSRRGRIRLRKTLVAWVGFEEEVGKRIRFRIWHEFREELSRYGLALTTVQELPQDYQWFGFSVHGTVEDVRTVMLRAALRWLRFRSGAVSRIVGIGFYLKAEHKPGRQFAVYERPDLIGRLLLRASLKISRRTSSVVDRFQPSDVLDALGSDVEHQILTGTPTDARAEYDELLDMFHALLAASAKEDGNYATEVPLMSLLRHWARPVYSVSWAAGAALSKSHEFAASISDSLARVCNRSIRAGLSPEVAQTFAEALGLLQYVASRKSKEDGRLDSASYREFLRHSQRATGNLVHGVDRLPESEGLWSKFQNHAEMRLALTKQLAQNIGYVAWIGDLFAFERYGVVFLDFARQLGPASVRRNWSRLPIDLWKWSESEITDVMPAGETLETIAVDWNRQNSLDHLLLFQLIWAQWFAEGVRVDDEWVALLTKLIGAVRRESPDIEHYSFSFGPFLQRFIIVCEANSRGHDELLNEFVHDVDRIRDSDKEGGFYYSDAINFVEDLVPGVVIYALLSFNSCEMPGTERQMVNFRDHELMETENARRILWKMYDISSNLPDNLVQVMERHFSDWTERLAALQESFERCAELFGDRPTQESV</sequence>
<dbReference type="Proteomes" id="UP000198615">
    <property type="component" value="Unassembled WGS sequence"/>
</dbReference>
<feature type="transmembrane region" description="Helical" evidence="1">
    <location>
        <begin position="45"/>
        <end position="64"/>
    </location>
</feature>
<evidence type="ECO:0000256" key="1">
    <source>
        <dbReference type="SAM" id="Phobius"/>
    </source>
</evidence>
<feature type="transmembrane region" description="Helical" evidence="1">
    <location>
        <begin position="131"/>
        <end position="149"/>
    </location>
</feature>
<organism evidence="2 3">
    <name type="scientific">Thalassobaculum litoreum DSM 18839</name>
    <dbReference type="NCBI Taxonomy" id="1123362"/>
    <lineage>
        <taxon>Bacteria</taxon>
        <taxon>Pseudomonadati</taxon>
        <taxon>Pseudomonadota</taxon>
        <taxon>Alphaproteobacteria</taxon>
        <taxon>Rhodospirillales</taxon>
        <taxon>Thalassobaculaceae</taxon>
        <taxon>Thalassobaculum</taxon>
    </lineage>
</organism>
<dbReference type="AlphaFoldDB" id="A0A8G2BKV0"/>
<gene>
    <name evidence="2" type="ORF">SAMN05660686_03938</name>
</gene>
<name>A0A8G2BKV0_9PROT</name>
<evidence type="ECO:0008006" key="4">
    <source>
        <dbReference type="Google" id="ProtNLM"/>
    </source>
</evidence>
<evidence type="ECO:0000313" key="3">
    <source>
        <dbReference type="Proteomes" id="UP000198615"/>
    </source>
</evidence>
<feature type="transmembrane region" description="Helical" evidence="1">
    <location>
        <begin position="169"/>
        <end position="191"/>
    </location>
</feature>
<dbReference type="EMBL" id="FNBW01000013">
    <property type="protein sequence ID" value="SDG28940.1"/>
    <property type="molecule type" value="Genomic_DNA"/>
</dbReference>
<keyword evidence="1" id="KW-1133">Transmembrane helix</keyword>
<proteinExistence type="predicted"/>